<dbReference type="InterPro" id="IPR013216">
    <property type="entry name" value="Methyltransf_11"/>
</dbReference>
<dbReference type="InterPro" id="IPR029063">
    <property type="entry name" value="SAM-dependent_MTases_sf"/>
</dbReference>
<protein>
    <submittedName>
        <fullName evidence="2">Probable methyltransferase</fullName>
    </submittedName>
</protein>
<dbReference type="SUPFAM" id="SSF53335">
    <property type="entry name" value="S-adenosyl-L-methionine-dependent methyltransferases"/>
    <property type="match status" value="1"/>
</dbReference>
<dbReference type="EMBL" id="CZRL01000010">
    <property type="protein sequence ID" value="CUS50073.1"/>
    <property type="molecule type" value="Genomic_DNA"/>
</dbReference>
<dbReference type="Gene3D" id="3.40.50.150">
    <property type="entry name" value="Vaccinia Virus protein VP39"/>
    <property type="match status" value="1"/>
</dbReference>
<proteinExistence type="predicted"/>
<dbReference type="GO" id="GO:0032259">
    <property type="term" value="P:methylation"/>
    <property type="evidence" value="ECO:0007669"/>
    <property type="project" value="UniProtKB-KW"/>
</dbReference>
<keyword evidence="2" id="KW-0808">Transferase</keyword>
<feature type="domain" description="Methyltransferase type 11" evidence="1">
    <location>
        <begin position="41"/>
        <end position="135"/>
    </location>
</feature>
<dbReference type="PANTHER" id="PTHR43591">
    <property type="entry name" value="METHYLTRANSFERASE"/>
    <property type="match status" value="1"/>
</dbReference>
<gene>
    <name evidence="2" type="ORF">MGWOODY_XGa986</name>
</gene>
<keyword evidence="2" id="KW-0489">Methyltransferase</keyword>
<accession>A0A160TSE9</accession>
<sequence>MVSTFKAVNAQGYQQIMGRFSARLATSFLSYIGQESGQAILDLGCGTGSMTFTLAERGDHKSIVGIDLSEVYVEFARARTDDARIRFEVADGSALPFEDNTFDRAVSQLVLQFMPDPFPAVQEMYRVVKPGGLIAACVWDSYGGMSHLRMLYDTASALGFDQDRTLLRPMTTGGDLESMWERAGLEQIEEDSISMRFEYENFEDYWSSFLSGDGTPGSMVMGLAPEHRATLQEQVRHVFLSGKPDGFRSFLASAWICKGIVPETT</sequence>
<name>A0A160TSE9_9ZZZZ</name>
<evidence type="ECO:0000259" key="1">
    <source>
        <dbReference type="Pfam" id="PF08241"/>
    </source>
</evidence>
<organism evidence="2">
    <name type="scientific">hydrothermal vent metagenome</name>
    <dbReference type="NCBI Taxonomy" id="652676"/>
    <lineage>
        <taxon>unclassified sequences</taxon>
        <taxon>metagenomes</taxon>
        <taxon>ecological metagenomes</taxon>
    </lineage>
</organism>
<dbReference type="PANTHER" id="PTHR43591:SF24">
    <property type="entry name" value="2-METHOXY-6-POLYPRENYL-1,4-BENZOQUINOL METHYLASE, MITOCHONDRIAL"/>
    <property type="match status" value="1"/>
</dbReference>
<dbReference type="GO" id="GO:0008757">
    <property type="term" value="F:S-adenosylmethionine-dependent methyltransferase activity"/>
    <property type="evidence" value="ECO:0007669"/>
    <property type="project" value="InterPro"/>
</dbReference>
<dbReference type="CDD" id="cd02440">
    <property type="entry name" value="AdoMet_MTases"/>
    <property type="match status" value="1"/>
</dbReference>
<dbReference type="Pfam" id="PF08241">
    <property type="entry name" value="Methyltransf_11"/>
    <property type="match status" value="1"/>
</dbReference>
<reference evidence="2" key="1">
    <citation type="submission" date="2015-10" db="EMBL/GenBank/DDBJ databases">
        <authorList>
            <person name="Gilbert D.G."/>
        </authorList>
    </citation>
    <scope>NUCLEOTIDE SEQUENCE</scope>
</reference>
<dbReference type="AlphaFoldDB" id="A0A160TSE9"/>
<evidence type="ECO:0000313" key="2">
    <source>
        <dbReference type="EMBL" id="CUS50073.1"/>
    </source>
</evidence>